<dbReference type="OrthoDB" id="338325at2759"/>
<sequence>MKYVFLQIFDFQNCTINNLTSLNNQITVLSINQQPDTVSNFIMNFSKLSSQEINEPLIELNFVDTILFNEVLMNNNVLKQNSQTSIVYVSQCNRITINNSQFQNNTNFNGLGGSLYVFNCLHILIQDSIFIKNKCLRLNGGAISIQNVVNIAQVYIYKCQFIFNSAIFSTGGAINLSYANLIIENSNVTSNTAIIGGGIYYEQVIPDFVLEKSNNNIDNNKNKILNNNAKIFGDNIGSTIRKIDIDLQNIKIPRDSVKIMGERQIEIREFKSGNQITFEGIQLLDEENNPIKISNINITEFQFYSSDIQNFVYSLSVSLNWDQSNKKIQVIGQVQSRQVINNGINLQSQIMYMPQSRMSLQIVLDTLPKLIDSKGNIFFLQNQFQKNFTIDFTSCSIGEITTQQIESIICQECPEGKYSLDQYSTDCKQCPDSAKKCYGSTINLMNGYWRENNTTDIIVYCNQNPEFCQAESSDSKFICLRGHIGPLCQQCDSYGVIWGNRYSQILSSDICYDCNESVLLIAFENSLTFLLVFLYIFIILIKIIQKMQVKVIGYFVNKSEILFLGSTLRQSDKSQIVAKILTDHFQILSLLSSFQINIPTFFKFPVLLYGNSLSITSKSFDCIISKYLILQPLWFYQTLFSLALPLLVLTFYILFGLIFKLIKKDNFLLNYLRTALIFTYLYYFPMVVTLLSRSINCIQIGDKQYLDLDYNIHCMDSKYHKPYIIYFSLPLLIIWTLAIPLFLFRKVRNGKKQKWSIFKEIKYSFVFAGFKDKFYYWEFGKLFYKSLLISISILLQQNEQLKTSLLNGIILLWICIVFKLKPYIVKDFNNLLQQSAILSQVSLNIIFILGNKLTNQLLQRTFLTLILFFINLLFILQFAKGQFQTSIPFDQSKRNIIHNILYYLKVKYPRLLKNIQIENRLKFQSLIKLKNVKKKIKMLVQYFKNYDFYNQESFQQHFGLLKASIDNTTQLQISKFTYQNFNQVISKNSQSNQNSIITLQKKLSFYTRKMKQSPLSKLNQVYQNSNQFFKIQQQVKYKLQNVMNDKSQEYSLNASQFEKFETMNIKDEIDSINL</sequence>
<dbReference type="PANTHER" id="PTHR11319">
    <property type="entry name" value="G PROTEIN-COUPLED RECEPTOR-RELATED"/>
    <property type="match status" value="1"/>
</dbReference>
<evidence type="ECO:0000256" key="1">
    <source>
        <dbReference type="SAM" id="Phobius"/>
    </source>
</evidence>
<dbReference type="AlphaFoldDB" id="Q22EJ1"/>
<dbReference type="HOGENOM" id="CLU_003191_1_0_1"/>
<dbReference type="PANTHER" id="PTHR11319:SF35">
    <property type="entry name" value="OUTER MEMBRANE PROTEIN PMPC-RELATED"/>
    <property type="match status" value="1"/>
</dbReference>
<keyword evidence="1 2" id="KW-0812">Transmembrane</keyword>
<feature type="transmembrane region" description="Helical" evidence="1">
    <location>
        <begin position="576"/>
        <end position="598"/>
    </location>
</feature>
<evidence type="ECO:0000313" key="3">
    <source>
        <dbReference type="Proteomes" id="UP000009168"/>
    </source>
</evidence>
<feature type="transmembrane region" description="Helical" evidence="1">
    <location>
        <begin position="831"/>
        <end position="850"/>
    </location>
</feature>
<reference evidence="3" key="1">
    <citation type="journal article" date="2006" name="PLoS Biol.">
        <title>Macronuclear genome sequence of the ciliate Tetrahymena thermophila, a model eukaryote.</title>
        <authorList>
            <person name="Eisen J.A."/>
            <person name="Coyne R.S."/>
            <person name="Wu M."/>
            <person name="Wu D."/>
            <person name="Thiagarajan M."/>
            <person name="Wortman J.R."/>
            <person name="Badger J.H."/>
            <person name="Ren Q."/>
            <person name="Amedeo P."/>
            <person name="Jones K.M."/>
            <person name="Tallon L.J."/>
            <person name="Delcher A.L."/>
            <person name="Salzberg S.L."/>
            <person name="Silva J.C."/>
            <person name="Haas B.J."/>
            <person name="Majoros W.H."/>
            <person name="Farzad M."/>
            <person name="Carlton J.M."/>
            <person name="Smith R.K. Jr."/>
            <person name="Garg J."/>
            <person name="Pearlman R.E."/>
            <person name="Karrer K.M."/>
            <person name="Sun L."/>
            <person name="Manning G."/>
            <person name="Elde N.C."/>
            <person name="Turkewitz A.P."/>
            <person name="Asai D.J."/>
            <person name="Wilkes D.E."/>
            <person name="Wang Y."/>
            <person name="Cai H."/>
            <person name="Collins K."/>
            <person name="Stewart B.A."/>
            <person name="Lee S.R."/>
            <person name="Wilamowska K."/>
            <person name="Weinberg Z."/>
            <person name="Ruzzo W.L."/>
            <person name="Wloga D."/>
            <person name="Gaertig J."/>
            <person name="Frankel J."/>
            <person name="Tsao C.-C."/>
            <person name="Gorovsky M.A."/>
            <person name="Keeling P.J."/>
            <person name="Waller R.F."/>
            <person name="Patron N.J."/>
            <person name="Cherry J.M."/>
            <person name="Stover N.A."/>
            <person name="Krieger C.J."/>
            <person name="del Toro C."/>
            <person name="Ryder H.F."/>
            <person name="Williamson S.C."/>
            <person name="Barbeau R.A."/>
            <person name="Hamilton E.P."/>
            <person name="Orias E."/>
        </authorList>
    </citation>
    <scope>NUCLEOTIDE SEQUENCE [LARGE SCALE GENOMIC DNA]</scope>
    <source>
        <strain evidence="3">SB210</strain>
    </source>
</reference>
<feature type="transmembrane region" description="Helical" evidence="1">
    <location>
        <begin position="723"/>
        <end position="744"/>
    </location>
</feature>
<feature type="transmembrane region" description="Helical" evidence="1">
    <location>
        <begin position="667"/>
        <end position="684"/>
    </location>
</feature>
<dbReference type="EMBL" id="GG662692">
    <property type="protein sequence ID" value="EAR83661.2"/>
    <property type="molecule type" value="Genomic_DNA"/>
</dbReference>
<feature type="transmembrane region" description="Helical" evidence="1">
    <location>
        <begin position="518"/>
        <end position="541"/>
    </location>
</feature>
<keyword evidence="1" id="KW-0472">Membrane</keyword>
<organism evidence="2 3">
    <name type="scientific">Tetrahymena thermophila (strain SB210)</name>
    <dbReference type="NCBI Taxonomy" id="312017"/>
    <lineage>
        <taxon>Eukaryota</taxon>
        <taxon>Sar</taxon>
        <taxon>Alveolata</taxon>
        <taxon>Ciliophora</taxon>
        <taxon>Intramacronucleata</taxon>
        <taxon>Oligohymenophorea</taxon>
        <taxon>Hymenostomatida</taxon>
        <taxon>Tetrahymenina</taxon>
        <taxon>Tetrahymenidae</taxon>
        <taxon>Tetrahymena</taxon>
    </lineage>
</organism>
<feature type="transmembrane region" description="Helical" evidence="1">
    <location>
        <begin position="805"/>
        <end position="825"/>
    </location>
</feature>
<dbReference type="GeneID" id="7843464"/>
<feature type="transmembrane region" description="Helical" evidence="1">
    <location>
        <begin position="862"/>
        <end position="879"/>
    </location>
</feature>
<name>Q22EJ1_TETTS</name>
<dbReference type="InParanoid" id="Q22EJ1"/>
<accession>Q22EJ1</accession>
<feature type="transmembrane region" description="Helical" evidence="1">
    <location>
        <begin position="634"/>
        <end position="655"/>
    </location>
</feature>
<proteinExistence type="predicted"/>
<protein>
    <submittedName>
        <fullName evidence="2">Transmembrane protein, putative</fullName>
    </submittedName>
</protein>
<keyword evidence="1" id="KW-1133">Transmembrane helix</keyword>
<dbReference type="RefSeq" id="XP_001031324.2">
    <property type="nucleotide sequence ID" value="XM_001031324.2"/>
</dbReference>
<dbReference type="KEGG" id="tet:TTHERM_00826770"/>
<evidence type="ECO:0000313" key="2">
    <source>
        <dbReference type="EMBL" id="EAR83661.2"/>
    </source>
</evidence>
<gene>
    <name evidence="2" type="ORF">TTHERM_00826770</name>
</gene>
<dbReference type="Proteomes" id="UP000009168">
    <property type="component" value="Unassembled WGS sequence"/>
</dbReference>
<keyword evidence="3" id="KW-1185">Reference proteome</keyword>